<evidence type="ECO:0000256" key="13">
    <source>
        <dbReference type="ARBA" id="ARBA00023125"/>
    </source>
</evidence>
<dbReference type="PROSITE" id="PS00518">
    <property type="entry name" value="ZF_RING_1"/>
    <property type="match status" value="1"/>
</dbReference>
<keyword evidence="13" id="KW-0238">DNA-binding</keyword>
<dbReference type="InterPro" id="IPR013083">
    <property type="entry name" value="Znf_RING/FYVE/PHD"/>
</dbReference>
<accession>A0A8H5HNE0</accession>
<dbReference type="GO" id="GO:0061630">
    <property type="term" value="F:ubiquitin protein ligase activity"/>
    <property type="evidence" value="ECO:0007669"/>
    <property type="project" value="UniProtKB-EC"/>
</dbReference>
<evidence type="ECO:0000256" key="4">
    <source>
        <dbReference type="ARBA" id="ARBA00009506"/>
    </source>
</evidence>
<dbReference type="SMART" id="SM00513">
    <property type="entry name" value="SAP"/>
    <property type="match status" value="1"/>
</dbReference>
<dbReference type="FunFam" id="3.30.40.10:FF:000172">
    <property type="entry name" value="E3 ubiquitin-protein ligase RAD18"/>
    <property type="match status" value="1"/>
</dbReference>
<feature type="domain" description="RING-type" evidence="21">
    <location>
        <begin position="33"/>
        <end position="71"/>
    </location>
</feature>
<dbReference type="GO" id="GO:0006301">
    <property type="term" value="P:DNA damage tolerance"/>
    <property type="evidence" value="ECO:0007669"/>
    <property type="project" value="InterPro"/>
</dbReference>
<evidence type="ECO:0000256" key="20">
    <source>
        <dbReference type="SAM" id="MobiDB-lite"/>
    </source>
</evidence>
<dbReference type="InterPro" id="IPR017907">
    <property type="entry name" value="Znf_RING_CS"/>
</dbReference>
<reference evidence="23 24" key="1">
    <citation type="journal article" date="2020" name="ISME J.">
        <title>Uncovering the hidden diversity of litter-decomposition mechanisms in mushroom-forming fungi.</title>
        <authorList>
            <person name="Floudas D."/>
            <person name="Bentzer J."/>
            <person name="Ahren D."/>
            <person name="Johansson T."/>
            <person name="Persson P."/>
            <person name="Tunlid A."/>
        </authorList>
    </citation>
    <scope>NUCLEOTIDE SEQUENCE [LARGE SCALE GENOMIC DNA]</scope>
    <source>
        <strain evidence="23 24">CBS 661.87</strain>
    </source>
</reference>
<keyword evidence="14" id="KW-0234">DNA repair</keyword>
<evidence type="ECO:0000256" key="3">
    <source>
        <dbReference type="ARBA" id="ARBA00004906"/>
    </source>
</evidence>
<dbReference type="GO" id="GO:0006513">
    <property type="term" value="P:protein monoubiquitination"/>
    <property type="evidence" value="ECO:0007669"/>
    <property type="project" value="InterPro"/>
</dbReference>
<evidence type="ECO:0000256" key="8">
    <source>
        <dbReference type="ARBA" id="ARBA00022723"/>
    </source>
</evidence>
<keyword evidence="12" id="KW-0862">Zinc</keyword>
<comment type="similarity">
    <text evidence="4">Belongs to the RAD18 family.</text>
</comment>
<feature type="domain" description="SAP" evidence="22">
    <location>
        <begin position="258"/>
        <end position="292"/>
    </location>
</feature>
<keyword evidence="10 19" id="KW-0863">Zinc-finger</keyword>
<sequence>MNTLLSANVPDPTDFPPLTIAPGLRTLDGSLRCNICGELFDAPVTLNCGHCFCSFCVRSSLAEKQECPACRKTAIEGHLRPNPVMEEVVSAWKLSRPYILNLSKADSEQQQRDATPVATPKAKKRKIMAETGTRSGASTSSGVSAPRSPSKSKRTRQGSEVFFNTIPTSDADEDEMPEPSNASANPRPDDLVKCPMCTRRVKYKSINQHMDQGCKDPPLESTRSTMSDWKKLMAGPNKGKQKDTSDDEDNFPLPKASYATLKDRKLKEMLTEHGLPISGDRNQWIHRHQRWVMIYNANLDRSSRNRKTKQELRKELKKWEDEKAKKRRTTVEDNAAHEKRHKNEFAQLVDAARPRGDKGAPKAAASTAKWTAEQSKNNAAISLSGDKSPRAAQTEGNHCEREKNAIVVDSEEEREMVFLQRT</sequence>
<dbReference type="Gene3D" id="3.30.40.10">
    <property type="entry name" value="Zinc/RING finger domain, C3HC4 (zinc finger)"/>
    <property type="match status" value="1"/>
</dbReference>
<keyword evidence="8" id="KW-0479">Metal-binding</keyword>
<dbReference type="InterPro" id="IPR039577">
    <property type="entry name" value="Rad18"/>
</dbReference>
<name>A0A8H5HNE0_9AGAR</name>
<evidence type="ECO:0000256" key="11">
    <source>
        <dbReference type="ARBA" id="ARBA00022786"/>
    </source>
</evidence>
<evidence type="ECO:0000313" key="23">
    <source>
        <dbReference type="EMBL" id="KAF5386563.1"/>
    </source>
</evidence>
<organism evidence="23 24">
    <name type="scientific">Tricholomella constricta</name>
    <dbReference type="NCBI Taxonomy" id="117010"/>
    <lineage>
        <taxon>Eukaryota</taxon>
        <taxon>Fungi</taxon>
        <taxon>Dikarya</taxon>
        <taxon>Basidiomycota</taxon>
        <taxon>Agaricomycotina</taxon>
        <taxon>Agaricomycetes</taxon>
        <taxon>Agaricomycetidae</taxon>
        <taxon>Agaricales</taxon>
        <taxon>Tricholomatineae</taxon>
        <taxon>Lyophyllaceae</taxon>
        <taxon>Tricholomella</taxon>
    </lineage>
</organism>
<evidence type="ECO:0000256" key="14">
    <source>
        <dbReference type="ARBA" id="ARBA00023204"/>
    </source>
</evidence>
<evidence type="ECO:0000256" key="1">
    <source>
        <dbReference type="ARBA" id="ARBA00000900"/>
    </source>
</evidence>
<evidence type="ECO:0000256" key="10">
    <source>
        <dbReference type="ARBA" id="ARBA00022771"/>
    </source>
</evidence>
<evidence type="ECO:0000256" key="16">
    <source>
        <dbReference type="ARBA" id="ARBA00031783"/>
    </source>
</evidence>
<evidence type="ECO:0000259" key="22">
    <source>
        <dbReference type="PROSITE" id="PS50800"/>
    </source>
</evidence>
<dbReference type="EC" id="2.3.2.27" evidence="5"/>
<dbReference type="NCBIfam" id="TIGR00599">
    <property type="entry name" value="rad18"/>
    <property type="match status" value="1"/>
</dbReference>
<gene>
    <name evidence="23" type="ORF">D9615_001906</name>
</gene>
<dbReference type="GO" id="GO:0006281">
    <property type="term" value="P:DNA repair"/>
    <property type="evidence" value="ECO:0007669"/>
    <property type="project" value="UniProtKB-KW"/>
</dbReference>
<evidence type="ECO:0000256" key="15">
    <source>
        <dbReference type="ARBA" id="ARBA00023242"/>
    </source>
</evidence>
<dbReference type="PROSITE" id="PS50800">
    <property type="entry name" value="SAP"/>
    <property type="match status" value="1"/>
</dbReference>
<dbReference type="EMBL" id="JAACJP010000002">
    <property type="protein sequence ID" value="KAF5386563.1"/>
    <property type="molecule type" value="Genomic_DNA"/>
</dbReference>
<keyword evidence="15" id="KW-0539">Nucleus</keyword>
<evidence type="ECO:0000256" key="9">
    <source>
        <dbReference type="ARBA" id="ARBA00022763"/>
    </source>
</evidence>
<evidence type="ECO:0000259" key="21">
    <source>
        <dbReference type="PROSITE" id="PS50089"/>
    </source>
</evidence>
<dbReference type="InterPro" id="IPR003034">
    <property type="entry name" value="SAP_dom"/>
</dbReference>
<dbReference type="PROSITE" id="PS50089">
    <property type="entry name" value="ZF_RING_2"/>
    <property type="match status" value="1"/>
</dbReference>
<keyword evidence="9" id="KW-0227">DNA damage</keyword>
<dbReference type="GO" id="GO:0003697">
    <property type="term" value="F:single-stranded DNA binding"/>
    <property type="evidence" value="ECO:0007669"/>
    <property type="project" value="InterPro"/>
</dbReference>
<feature type="compositionally biased region" description="Low complexity" evidence="20">
    <location>
        <begin position="129"/>
        <end position="145"/>
    </location>
</feature>
<evidence type="ECO:0000313" key="24">
    <source>
        <dbReference type="Proteomes" id="UP000565441"/>
    </source>
</evidence>
<dbReference type="SUPFAM" id="SSF57850">
    <property type="entry name" value="RING/U-box"/>
    <property type="match status" value="1"/>
</dbReference>
<comment type="subcellular location">
    <subcellularLocation>
        <location evidence="2">Nucleus</location>
    </subcellularLocation>
</comment>
<evidence type="ECO:0000256" key="6">
    <source>
        <dbReference type="ARBA" id="ARBA00015551"/>
    </source>
</evidence>
<comment type="catalytic activity">
    <reaction evidence="1">
        <text>S-ubiquitinyl-[E2 ubiquitin-conjugating enzyme]-L-cysteine + [acceptor protein]-L-lysine = [E2 ubiquitin-conjugating enzyme]-L-cysteine + N(6)-ubiquitinyl-[acceptor protein]-L-lysine.</text>
        <dbReference type="EC" id="2.3.2.27"/>
    </reaction>
</comment>
<dbReference type="Pfam" id="PF13923">
    <property type="entry name" value="zf-C3HC4_2"/>
    <property type="match status" value="1"/>
</dbReference>
<evidence type="ECO:0000256" key="2">
    <source>
        <dbReference type="ARBA" id="ARBA00004123"/>
    </source>
</evidence>
<keyword evidence="11" id="KW-0833">Ubl conjugation pathway</keyword>
<protein>
    <recommendedName>
        <fullName evidence="6">Postreplication repair E3 ubiquitin-protein ligase RAD18</fullName>
        <ecNumber evidence="5">2.3.2.27</ecNumber>
    </recommendedName>
    <alternativeName>
        <fullName evidence="17">Postreplication repair E3 ubiquitin-protein ligase rad18</fullName>
    </alternativeName>
    <alternativeName>
        <fullName evidence="16 18">RING-type E3 ubiquitin transferase RAD18</fullName>
    </alternativeName>
</protein>
<evidence type="ECO:0000256" key="7">
    <source>
        <dbReference type="ARBA" id="ARBA00022679"/>
    </source>
</evidence>
<dbReference type="AlphaFoldDB" id="A0A8H5HNE0"/>
<dbReference type="OrthoDB" id="9049620at2759"/>
<evidence type="ECO:0000256" key="5">
    <source>
        <dbReference type="ARBA" id="ARBA00012483"/>
    </source>
</evidence>
<comment type="caution">
    <text evidence="23">The sequence shown here is derived from an EMBL/GenBank/DDBJ whole genome shotgun (WGS) entry which is preliminary data.</text>
</comment>
<dbReference type="SMART" id="SM00184">
    <property type="entry name" value="RING"/>
    <property type="match status" value="1"/>
</dbReference>
<dbReference type="GO" id="GO:0097505">
    <property type="term" value="C:Rad6-Rad18 complex"/>
    <property type="evidence" value="ECO:0007669"/>
    <property type="project" value="TreeGrafter"/>
</dbReference>
<comment type="pathway">
    <text evidence="3">Protein modification; protein ubiquitination.</text>
</comment>
<dbReference type="Proteomes" id="UP000565441">
    <property type="component" value="Unassembled WGS sequence"/>
</dbReference>
<evidence type="ECO:0000256" key="19">
    <source>
        <dbReference type="PROSITE-ProRule" id="PRU00175"/>
    </source>
</evidence>
<dbReference type="PANTHER" id="PTHR14134:SF2">
    <property type="entry name" value="E3 UBIQUITIN-PROTEIN LIGASE RAD18"/>
    <property type="match status" value="1"/>
</dbReference>
<proteinExistence type="inferred from homology"/>
<evidence type="ECO:0000256" key="17">
    <source>
        <dbReference type="ARBA" id="ARBA00074353"/>
    </source>
</evidence>
<dbReference type="PANTHER" id="PTHR14134">
    <property type="entry name" value="E3 UBIQUITIN-PROTEIN LIGASE RAD18"/>
    <property type="match status" value="1"/>
</dbReference>
<keyword evidence="7" id="KW-0808">Transferase</keyword>
<keyword evidence="24" id="KW-1185">Reference proteome</keyword>
<evidence type="ECO:0000256" key="12">
    <source>
        <dbReference type="ARBA" id="ARBA00022833"/>
    </source>
</evidence>
<feature type="compositionally biased region" description="Polar residues" evidence="20">
    <location>
        <begin position="368"/>
        <end position="381"/>
    </location>
</feature>
<feature type="region of interest" description="Disordered" evidence="20">
    <location>
        <begin position="105"/>
        <end position="191"/>
    </location>
</feature>
<dbReference type="InterPro" id="IPR004580">
    <property type="entry name" value="Rad18_fungi"/>
</dbReference>
<evidence type="ECO:0000256" key="18">
    <source>
        <dbReference type="ARBA" id="ARBA00082369"/>
    </source>
</evidence>
<feature type="region of interest" description="Disordered" evidence="20">
    <location>
        <begin position="323"/>
        <end position="408"/>
    </location>
</feature>
<feature type="compositionally biased region" description="Basic and acidic residues" evidence="20">
    <location>
        <begin position="323"/>
        <end position="344"/>
    </location>
</feature>
<dbReference type="GO" id="GO:0005634">
    <property type="term" value="C:nucleus"/>
    <property type="evidence" value="ECO:0007669"/>
    <property type="project" value="UniProtKB-SubCell"/>
</dbReference>
<dbReference type="InterPro" id="IPR001841">
    <property type="entry name" value="Znf_RING"/>
</dbReference>
<dbReference type="GO" id="GO:0008270">
    <property type="term" value="F:zinc ion binding"/>
    <property type="evidence" value="ECO:0007669"/>
    <property type="project" value="UniProtKB-KW"/>
</dbReference>